<evidence type="ECO:0000313" key="1">
    <source>
        <dbReference type="EMBL" id="AWI52718.1"/>
    </source>
</evidence>
<organism evidence="1 2">
    <name type="scientific">Aquabacterium olei</name>
    <dbReference type="NCBI Taxonomy" id="1296669"/>
    <lineage>
        <taxon>Bacteria</taxon>
        <taxon>Pseudomonadati</taxon>
        <taxon>Pseudomonadota</taxon>
        <taxon>Betaproteobacteria</taxon>
        <taxon>Burkholderiales</taxon>
        <taxon>Aquabacterium</taxon>
    </lineage>
</organism>
<proteinExistence type="predicted"/>
<name>A0A2U8FPE3_9BURK</name>
<dbReference type="KEGG" id="aon:DEH84_04245"/>
<accession>A0A2U8FPE3</accession>
<reference evidence="1 2" key="1">
    <citation type="submission" date="2018-05" db="EMBL/GenBank/DDBJ databases">
        <title>complete genome sequence of Aquabacterium olei NBRC 110486.</title>
        <authorList>
            <person name="Tang B."/>
            <person name="Chang J."/>
            <person name="Zhang L."/>
            <person name="Yang H."/>
        </authorList>
    </citation>
    <scope>NUCLEOTIDE SEQUENCE [LARGE SCALE GENOMIC DNA]</scope>
    <source>
        <strain evidence="1 2">NBRC 110486</strain>
    </source>
</reference>
<dbReference type="PANTHER" id="PTHR43155">
    <property type="entry name" value="CYCLIC DI-GMP PHOSPHODIESTERASE PA4108-RELATED"/>
    <property type="match status" value="1"/>
</dbReference>
<dbReference type="EMBL" id="CP029210">
    <property type="protein sequence ID" value="AWI52718.1"/>
    <property type="molecule type" value="Genomic_DNA"/>
</dbReference>
<evidence type="ECO:0000313" key="2">
    <source>
        <dbReference type="Proteomes" id="UP000244892"/>
    </source>
</evidence>
<dbReference type="SUPFAM" id="SSF109604">
    <property type="entry name" value="HD-domain/PDEase-like"/>
    <property type="match status" value="1"/>
</dbReference>
<keyword evidence="1" id="KW-0378">Hydrolase</keyword>
<keyword evidence="2" id="KW-1185">Reference proteome</keyword>
<dbReference type="InterPro" id="IPR003607">
    <property type="entry name" value="HD/PDEase_dom"/>
</dbReference>
<dbReference type="PANTHER" id="PTHR43155:SF2">
    <property type="entry name" value="CYCLIC DI-GMP PHOSPHODIESTERASE PA4108"/>
    <property type="match status" value="1"/>
</dbReference>
<sequence>MNRSRWESPRLCAQMCIKPHHCRPHVARAVRHAPGRNVAPGPWARRAGSHKVQAMPASSPFSLVSWLHHADGSPPPANLPVQQWHAWEALCAQLTPLLMQPRQASDFAGALHPLAAELVALTREDPDVAIFHMVHGSEDVLVRYSARHAVHTAMLMALIGRRKDWGDGRTALGVKAALTMNLSIMALQDALARQVMPLTPEQRAEIQAHPEATCQLLAELGVNEPDWLDAVAQHHEQPDGRGYPHGLVKVHPLADAIHTCDVFSAKLSPRASRGRLPAPQAAAEIFRQRSAGYFGATIIRELGLYPPGSLVDLASGERAVVLCRTADAGAPQVAVVTDALACPLPMPLRSGTARQGPHRVLGAAADRAGADTFAPTTLLALR</sequence>
<dbReference type="Pfam" id="PF13487">
    <property type="entry name" value="HD_5"/>
    <property type="match status" value="1"/>
</dbReference>
<dbReference type="GO" id="GO:0016787">
    <property type="term" value="F:hydrolase activity"/>
    <property type="evidence" value="ECO:0007669"/>
    <property type="project" value="UniProtKB-KW"/>
</dbReference>
<dbReference type="CDD" id="cd00077">
    <property type="entry name" value="HDc"/>
    <property type="match status" value="1"/>
</dbReference>
<dbReference type="AlphaFoldDB" id="A0A2U8FPE3"/>
<protein>
    <submittedName>
        <fullName evidence="1">Phosphohydrolase</fullName>
    </submittedName>
</protein>
<dbReference type="Proteomes" id="UP000244892">
    <property type="component" value="Chromosome"/>
</dbReference>
<dbReference type="Gene3D" id="1.10.3210.10">
    <property type="entry name" value="Hypothetical protein af1432"/>
    <property type="match status" value="1"/>
</dbReference>
<gene>
    <name evidence="1" type="ORF">DEH84_04245</name>
</gene>